<reference evidence="2" key="2">
    <citation type="submission" date="2015-01" db="EMBL/GenBank/DDBJ databases">
        <title>Evolutionary Origins and Diversification of the Mycorrhizal Mutualists.</title>
        <authorList>
            <consortium name="DOE Joint Genome Institute"/>
            <consortium name="Mycorrhizal Genomics Consortium"/>
            <person name="Kohler A."/>
            <person name="Kuo A."/>
            <person name="Nagy L.G."/>
            <person name="Floudas D."/>
            <person name="Copeland A."/>
            <person name="Barry K.W."/>
            <person name="Cichocki N."/>
            <person name="Veneault-Fourrey C."/>
            <person name="LaButti K."/>
            <person name="Lindquist E.A."/>
            <person name="Lipzen A."/>
            <person name="Lundell T."/>
            <person name="Morin E."/>
            <person name="Murat C."/>
            <person name="Riley R."/>
            <person name="Ohm R."/>
            <person name="Sun H."/>
            <person name="Tunlid A."/>
            <person name="Henrissat B."/>
            <person name="Grigoriev I.V."/>
            <person name="Hibbett D.S."/>
            <person name="Martin F."/>
        </authorList>
    </citation>
    <scope>NUCLEOTIDE SEQUENCE [LARGE SCALE GENOMIC DNA]</scope>
    <source>
        <strain evidence="2">Ve08.2h10</strain>
    </source>
</reference>
<sequence>MIYSGSASSASMGLSTGALAISRKYAEATKCLTSIYGLNSLRLINGVLTAAIFTRSGVFLQLVPRPIAPKPFILRLQRIQSALHLLDSLQRSSVLQKGVSHQCAHKSATCEVDKLNTIESTLQTLPAPLYHADNPTCFVPRMRQLRLRHNVRGVCTRDAVLGEVLQDNLRCKCQQSNHRLHVSF</sequence>
<proteinExistence type="predicted"/>
<dbReference type="InParanoid" id="A0A0D0E0H0"/>
<organism evidence="1 2">
    <name type="scientific">Paxillus rubicundulus Ve08.2h10</name>
    <dbReference type="NCBI Taxonomy" id="930991"/>
    <lineage>
        <taxon>Eukaryota</taxon>
        <taxon>Fungi</taxon>
        <taxon>Dikarya</taxon>
        <taxon>Basidiomycota</taxon>
        <taxon>Agaricomycotina</taxon>
        <taxon>Agaricomycetes</taxon>
        <taxon>Agaricomycetidae</taxon>
        <taxon>Boletales</taxon>
        <taxon>Paxilineae</taxon>
        <taxon>Paxillaceae</taxon>
        <taxon>Paxillus</taxon>
    </lineage>
</organism>
<name>A0A0D0E0H0_9AGAM</name>
<dbReference type="HOGENOM" id="CLU_1468652_0_0_1"/>
<evidence type="ECO:0000313" key="1">
    <source>
        <dbReference type="EMBL" id="KIK93284.1"/>
    </source>
</evidence>
<reference evidence="1 2" key="1">
    <citation type="submission" date="2014-04" db="EMBL/GenBank/DDBJ databases">
        <authorList>
            <consortium name="DOE Joint Genome Institute"/>
            <person name="Kuo A."/>
            <person name="Kohler A."/>
            <person name="Jargeat P."/>
            <person name="Nagy L.G."/>
            <person name="Floudas D."/>
            <person name="Copeland A."/>
            <person name="Barry K.W."/>
            <person name="Cichocki N."/>
            <person name="Veneault-Fourrey C."/>
            <person name="LaButti K."/>
            <person name="Lindquist E.A."/>
            <person name="Lipzen A."/>
            <person name="Lundell T."/>
            <person name="Morin E."/>
            <person name="Murat C."/>
            <person name="Sun H."/>
            <person name="Tunlid A."/>
            <person name="Henrissat B."/>
            <person name="Grigoriev I.V."/>
            <person name="Hibbett D.S."/>
            <person name="Martin F."/>
            <person name="Nordberg H.P."/>
            <person name="Cantor M.N."/>
            <person name="Hua S.X."/>
        </authorList>
    </citation>
    <scope>NUCLEOTIDE SEQUENCE [LARGE SCALE GENOMIC DNA]</scope>
    <source>
        <strain evidence="1 2">Ve08.2h10</strain>
    </source>
</reference>
<dbReference type="AlphaFoldDB" id="A0A0D0E0H0"/>
<dbReference type="Proteomes" id="UP000054538">
    <property type="component" value="Unassembled WGS sequence"/>
</dbReference>
<gene>
    <name evidence="1" type="ORF">PAXRUDRAFT_829121</name>
</gene>
<protein>
    <submittedName>
        <fullName evidence="1">Uncharacterized protein</fullName>
    </submittedName>
</protein>
<evidence type="ECO:0000313" key="2">
    <source>
        <dbReference type="Proteomes" id="UP000054538"/>
    </source>
</evidence>
<dbReference type="EMBL" id="KN825198">
    <property type="protein sequence ID" value="KIK93284.1"/>
    <property type="molecule type" value="Genomic_DNA"/>
</dbReference>
<keyword evidence="2" id="KW-1185">Reference proteome</keyword>
<accession>A0A0D0E0H0</accession>